<comment type="subunit">
    <text evidence="6">Homohexamer. The oligomerization is ATP-dependent.</text>
</comment>
<dbReference type="InterPro" id="IPR050130">
    <property type="entry name" value="ClpA_ClpB"/>
</dbReference>
<dbReference type="InterPro" id="IPR027417">
    <property type="entry name" value="P-loop_NTPase"/>
</dbReference>
<feature type="domain" description="Clp R" evidence="9">
    <location>
        <begin position="4"/>
        <end position="149"/>
    </location>
</feature>
<dbReference type="Pfam" id="PF17871">
    <property type="entry name" value="AAA_lid_9"/>
    <property type="match status" value="1"/>
</dbReference>
<accession>A0A1G2LND2</accession>
<keyword evidence="8" id="KW-0175">Coiled coil</keyword>
<dbReference type="SUPFAM" id="SSF52540">
    <property type="entry name" value="P-loop containing nucleoside triphosphate hydrolases"/>
    <property type="match status" value="2"/>
</dbReference>
<evidence type="ECO:0000313" key="10">
    <source>
        <dbReference type="EMBL" id="OHA13116.1"/>
    </source>
</evidence>
<evidence type="ECO:0000259" key="9">
    <source>
        <dbReference type="PROSITE" id="PS51903"/>
    </source>
</evidence>
<dbReference type="FunFam" id="3.40.50.300:FF:000120">
    <property type="entry name" value="ATP-dependent chaperone ClpB"/>
    <property type="match status" value="1"/>
</dbReference>
<evidence type="ECO:0000256" key="4">
    <source>
        <dbReference type="ARBA" id="ARBA00022840"/>
    </source>
</evidence>
<dbReference type="FunFam" id="3.40.50.300:FF:000010">
    <property type="entry name" value="Chaperone clpB 1, putative"/>
    <property type="match status" value="1"/>
</dbReference>
<dbReference type="PANTHER" id="PTHR11638:SF18">
    <property type="entry name" value="HEAT SHOCK PROTEIN 104"/>
    <property type="match status" value="1"/>
</dbReference>
<sequence>MTPFNNFTIKAQEALKKAHDLAIERSHQQIEPLHLLTALVLQEGGTVEAILEKLEINVSSLVDKLLQKLDGLPRVNVLSPVISLYLSQDLARVMEQAQREAGQLKDEFISTEHLFLALSEVPSRAKDVLVEINIGHENILKALAGLRGSQRVTDPEPEHKYNVLEKYARNLTKLAREEKLDPVIGRDDEIRRVMQVLSRRTKNNPVLIGEAGVGKTAIAEGLAQRIVSGEVPEPLKEKELISIDIGAIVAGTKYRGEFEDRLKAILREIERAKGRFMIFIDELHTIVGAGAAEGAIDASNMLKPALARGELRAIGATTLKEYHKYIEKDPALARRFQPVYIDEPTVEETIAILRGLKHKYELYHAVRITDASLIAAAQLSSRYIADRFLPDKAIDLIDEAASSLRIDMDSLPKDVDETKKELSRLEIEKEVLKKEPESNLALHKKQKNRLKILEKTIVKAKDKFEKLNTKWKEERGLINQIGEFKKQMNDLAQEADKVEREGNFERVAEIRYGLLPQNENKLREAEAGLKNLQSSRKLLKEEVGEEEIAQVVARWTNIPVTKMLESESQKLMKLEEVLTRRVIGQDEAISKVANAVRRSRAGIQDEDRPIASFMFLGPTGVGKTELAKTL</sequence>
<proteinExistence type="inferred from homology"/>
<keyword evidence="5" id="KW-0143">Chaperone</keyword>
<dbReference type="Pfam" id="PF02861">
    <property type="entry name" value="Clp_N"/>
    <property type="match status" value="1"/>
</dbReference>
<name>A0A1G2LND2_9BACT</name>
<dbReference type="InterPro" id="IPR041546">
    <property type="entry name" value="ClpA/ClpB_AAA_lid"/>
</dbReference>
<keyword evidence="4" id="KW-0067">ATP-binding</keyword>
<dbReference type="EMBL" id="MHQY01000034">
    <property type="protein sequence ID" value="OHA13116.1"/>
    <property type="molecule type" value="Genomic_DNA"/>
</dbReference>
<feature type="non-terminal residue" evidence="10">
    <location>
        <position position="630"/>
    </location>
</feature>
<comment type="similarity">
    <text evidence="1">Belongs to the ClpA/ClpB family.</text>
</comment>
<evidence type="ECO:0000256" key="5">
    <source>
        <dbReference type="ARBA" id="ARBA00023186"/>
    </source>
</evidence>
<dbReference type="Gene3D" id="1.10.1780.10">
    <property type="entry name" value="Clp, N-terminal domain"/>
    <property type="match status" value="1"/>
</dbReference>
<reference evidence="10 11" key="1">
    <citation type="journal article" date="2016" name="Nat. Commun.">
        <title>Thousands of microbial genomes shed light on interconnected biogeochemical processes in an aquifer system.</title>
        <authorList>
            <person name="Anantharaman K."/>
            <person name="Brown C.T."/>
            <person name="Hug L.A."/>
            <person name="Sharon I."/>
            <person name="Castelle C.J."/>
            <person name="Probst A.J."/>
            <person name="Thomas B.C."/>
            <person name="Singh A."/>
            <person name="Wilkins M.J."/>
            <person name="Karaoz U."/>
            <person name="Brodie E.L."/>
            <person name="Williams K.H."/>
            <person name="Hubbard S.S."/>
            <person name="Banfield J.F."/>
        </authorList>
    </citation>
    <scope>NUCLEOTIDE SEQUENCE [LARGE SCALE GENOMIC DNA]</scope>
</reference>
<dbReference type="InterPro" id="IPR003959">
    <property type="entry name" value="ATPase_AAA_core"/>
</dbReference>
<feature type="coiled-coil region" evidence="8">
    <location>
        <begin position="87"/>
        <end position="114"/>
    </location>
</feature>
<dbReference type="PANTHER" id="PTHR11638">
    <property type="entry name" value="ATP-DEPENDENT CLP PROTEASE"/>
    <property type="match status" value="1"/>
</dbReference>
<dbReference type="SMART" id="SM00382">
    <property type="entry name" value="AAA"/>
    <property type="match status" value="1"/>
</dbReference>
<evidence type="ECO:0000256" key="8">
    <source>
        <dbReference type="SAM" id="Coils"/>
    </source>
</evidence>
<dbReference type="GO" id="GO:0016887">
    <property type="term" value="F:ATP hydrolysis activity"/>
    <property type="evidence" value="ECO:0007669"/>
    <property type="project" value="InterPro"/>
</dbReference>
<dbReference type="SUPFAM" id="SSF81923">
    <property type="entry name" value="Double Clp-N motif"/>
    <property type="match status" value="1"/>
</dbReference>
<dbReference type="PROSITE" id="PS51903">
    <property type="entry name" value="CLP_R"/>
    <property type="match status" value="1"/>
</dbReference>
<dbReference type="AlphaFoldDB" id="A0A1G2LND2"/>
<evidence type="ECO:0000256" key="6">
    <source>
        <dbReference type="ARBA" id="ARBA00026057"/>
    </source>
</evidence>
<dbReference type="InterPro" id="IPR018368">
    <property type="entry name" value="ClpA/B_CS1"/>
</dbReference>
<evidence type="ECO:0000256" key="2">
    <source>
        <dbReference type="ARBA" id="ARBA00022737"/>
    </source>
</evidence>
<keyword evidence="3" id="KW-0547">Nucleotide-binding</keyword>
<gene>
    <name evidence="10" type="ORF">A3G49_04625</name>
</gene>
<dbReference type="InterPro" id="IPR036628">
    <property type="entry name" value="Clp_N_dom_sf"/>
</dbReference>
<evidence type="ECO:0000313" key="11">
    <source>
        <dbReference type="Proteomes" id="UP000177171"/>
    </source>
</evidence>
<dbReference type="GO" id="GO:0005524">
    <property type="term" value="F:ATP binding"/>
    <property type="evidence" value="ECO:0007669"/>
    <property type="project" value="UniProtKB-KW"/>
</dbReference>
<dbReference type="InterPro" id="IPR004176">
    <property type="entry name" value="Clp_R_N"/>
</dbReference>
<dbReference type="PROSITE" id="PS00870">
    <property type="entry name" value="CLPAB_1"/>
    <property type="match status" value="1"/>
</dbReference>
<comment type="caution">
    <text evidence="10">The sequence shown here is derived from an EMBL/GenBank/DDBJ whole genome shotgun (WGS) entry which is preliminary data.</text>
</comment>
<dbReference type="InterPro" id="IPR003593">
    <property type="entry name" value="AAA+_ATPase"/>
</dbReference>
<feature type="coiled-coil region" evidence="8">
    <location>
        <begin position="408"/>
        <end position="549"/>
    </location>
</feature>
<evidence type="ECO:0000256" key="3">
    <source>
        <dbReference type="ARBA" id="ARBA00022741"/>
    </source>
</evidence>
<dbReference type="Proteomes" id="UP000177171">
    <property type="component" value="Unassembled WGS sequence"/>
</dbReference>
<keyword evidence="2 7" id="KW-0677">Repeat</keyword>
<evidence type="ECO:0000256" key="1">
    <source>
        <dbReference type="ARBA" id="ARBA00008675"/>
    </source>
</evidence>
<organism evidence="10 11">
    <name type="scientific">Candidatus Sungbacteria bacterium RIFCSPLOWO2_12_FULL_41_11</name>
    <dbReference type="NCBI Taxonomy" id="1802286"/>
    <lineage>
        <taxon>Bacteria</taxon>
        <taxon>Candidatus Sungiibacteriota</taxon>
    </lineage>
</organism>
<protein>
    <submittedName>
        <fullName evidence="10">ATP-dependent chaperone ClpB</fullName>
    </submittedName>
</protein>
<dbReference type="Gene3D" id="3.40.50.300">
    <property type="entry name" value="P-loop containing nucleotide triphosphate hydrolases"/>
    <property type="match status" value="3"/>
</dbReference>
<dbReference type="CDD" id="cd00009">
    <property type="entry name" value="AAA"/>
    <property type="match status" value="1"/>
</dbReference>
<evidence type="ECO:0000256" key="7">
    <source>
        <dbReference type="PROSITE-ProRule" id="PRU01251"/>
    </source>
</evidence>
<dbReference type="GO" id="GO:0005737">
    <property type="term" value="C:cytoplasm"/>
    <property type="evidence" value="ECO:0007669"/>
    <property type="project" value="TreeGrafter"/>
</dbReference>
<dbReference type="GO" id="GO:0034605">
    <property type="term" value="P:cellular response to heat"/>
    <property type="evidence" value="ECO:0007669"/>
    <property type="project" value="TreeGrafter"/>
</dbReference>
<dbReference type="Pfam" id="PF00004">
    <property type="entry name" value="AAA"/>
    <property type="match status" value="1"/>
</dbReference>